<dbReference type="Proteomes" id="UP000528286">
    <property type="component" value="Unassembled WGS sequence"/>
</dbReference>
<gene>
    <name evidence="2" type="ORF">GGR23_001341</name>
</gene>
<name>A0A7W6NK42_9HYPH</name>
<comment type="caution">
    <text evidence="2">The sequence shown here is derived from an EMBL/GenBank/DDBJ whole genome shotgun (WGS) entry which is preliminary data.</text>
</comment>
<accession>A0A7W6NK42</accession>
<keyword evidence="1" id="KW-0472">Membrane</keyword>
<keyword evidence="1" id="KW-1133">Transmembrane helix</keyword>
<evidence type="ECO:0000256" key="1">
    <source>
        <dbReference type="SAM" id="Phobius"/>
    </source>
</evidence>
<reference evidence="2 3" key="1">
    <citation type="submission" date="2020-08" db="EMBL/GenBank/DDBJ databases">
        <title>Genomic Encyclopedia of Type Strains, Phase IV (KMG-IV): sequencing the most valuable type-strain genomes for metagenomic binning, comparative biology and taxonomic classification.</title>
        <authorList>
            <person name="Goeker M."/>
        </authorList>
    </citation>
    <scope>NUCLEOTIDE SEQUENCE [LARGE SCALE GENOMIC DNA]</scope>
    <source>
        <strain evidence="2 3">DSM 29853</strain>
    </source>
</reference>
<evidence type="ECO:0000313" key="2">
    <source>
        <dbReference type="EMBL" id="MBB4064164.1"/>
    </source>
</evidence>
<protein>
    <submittedName>
        <fullName evidence="2">Uncharacterized protein</fullName>
    </submittedName>
</protein>
<dbReference type="AlphaFoldDB" id="A0A7W6NK42"/>
<organism evidence="2 3">
    <name type="scientific">Gellertiella hungarica</name>
    <dbReference type="NCBI Taxonomy" id="1572859"/>
    <lineage>
        <taxon>Bacteria</taxon>
        <taxon>Pseudomonadati</taxon>
        <taxon>Pseudomonadota</taxon>
        <taxon>Alphaproteobacteria</taxon>
        <taxon>Hyphomicrobiales</taxon>
        <taxon>Rhizobiaceae</taxon>
        <taxon>Gellertiella</taxon>
    </lineage>
</organism>
<proteinExistence type="predicted"/>
<evidence type="ECO:0000313" key="3">
    <source>
        <dbReference type="Proteomes" id="UP000528286"/>
    </source>
</evidence>
<dbReference type="EMBL" id="JACIEZ010000002">
    <property type="protein sequence ID" value="MBB4064164.1"/>
    <property type="molecule type" value="Genomic_DNA"/>
</dbReference>
<dbReference type="RefSeq" id="WP_183365401.1">
    <property type="nucleotide sequence ID" value="NZ_JACIEZ010000002.1"/>
</dbReference>
<sequence>MKENRRRARAIAIAATEKHSRDAWLRLGYMTGFVILSIGLGFALVG</sequence>
<keyword evidence="1" id="KW-0812">Transmembrane</keyword>
<feature type="transmembrane region" description="Helical" evidence="1">
    <location>
        <begin position="27"/>
        <end position="45"/>
    </location>
</feature>
<keyword evidence="3" id="KW-1185">Reference proteome</keyword>